<dbReference type="GO" id="GO:0006109">
    <property type="term" value="P:regulation of carbohydrate metabolic process"/>
    <property type="evidence" value="ECO:0007669"/>
    <property type="project" value="InterPro"/>
</dbReference>
<reference evidence="2 3" key="1">
    <citation type="journal article" date="2012" name="J. Bacteriol.">
        <title>Genome Sequence of Strain IMCC14465, Isolated from the East Sea, Belonging to the PS1 Clade of Alphaproteobacteria.</title>
        <authorList>
            <person name="Yang S.J."/>
            <person name="Kang I."/>
            <person name="Cho J.C."/>
        </authorList>
    </citation>
    <scope>NUCLEOTIDE SEQUENCE [LARGE SCALE GENOMIC DNA]</scope>
    <source>
        <strain evidence="2 3">IMCC14465</strain>
    </source>
</reference>
<dbReference type="eggNOG" id="COG1493">
    <property type="taxonomic scope" value="Bacteria"/>
</dbReference>
<protein>
    <recommendedName>
        <fullName evidence="1">HPr kinase/phosphorylase C-terminal domain-containing protein</fullName>
    </recommendedName>
</protein>
<evidence type="ECO:0000313" key="3">
    <source>
        <dbReference type="Proteomes" id="UP000004836"/>
    </source>
</evidence>
<feature type="domain" description="HPr kinase/phosphorylase C-terminal" evidence="1">
    <location>
        <begin position="7"/>
        <end position="86"/>
    </location>
</feature>
<dbReference type="InterPro" id="IPR011104">
    <property type="entry name" value="Hpr_kin/Pase_C"/>
</dbReference>
<proteinExistence type="predicted"/>
<organism evidence="2 3">
    <name type="scientific">alpha proteobacterium IMCC14465</name>
    <dbReference type="NCBI Taxonomy" id="1220535"/>
    <lineage>
        <taxon>Bacteria</taxon>
        <taxon>Pseudomonadati</taxon>
        <taxon>Pseudomonadota</taxon>
        <taxon>Alphaproteobacteria</taxon>
        <taxon>PS1 clade</taxon>
    </lineage>
</organism>
<dbReference type="Pfam" id="PF07475">
    <property type="entry name" value="Hpr_kinase_C"/>
    <property type="match status" value="1"/>
</dbReference>
<gene>
    <name evidence="2" type="ORF">IMCC14465_07540</name>
</gene>
<dbReference type="GO" id="GO:0000155">
    <property type="term" value="F:phosphorelay sensor kinase activity"/>
    <property type="evidence" value="ECO:0007669"/>
    <property type="project" value="InterPro"/>
</dbReference>
<evidence type="ECO:0000313" key="2">
    <source>
        <dbReference type="EMBL" id="EJW20958.1"/>
    </source>
</evidence>
<dbReference type="Gene3D" id="3.40.50.300">
    <property type="entry name" value="P-loop containing nucleotide triphosphate hydrolases"/>
    <property type="match status" value="1"/>
</dbReference>
<sequence length="151" mass="16472">MTNQQDSSSYHANCMWVNETGVLILGDAACGKTSLTLAMIVAGRATLVADDQVIIKRMPKFLSARPPAALQGMMQINGVGIVDFDHIEPVPLHLIIELVPSTEVPAIPEKSEREIEGLKLPLLKLAAHETATADKLWLVTELFQRGKLFNS</sequence>
<dbReference type="CDD" id="cd01918">
    <property type="entry name" value="HprK_C"/>
    <property type="match status" value="1"/>
</dbReference>
<dbReference type="SUPFAM" id="SSF53795">
    <property type="entry name" value="PEP carboxykinase-like"/>
    <property type="match status" value="1"/>
</dbReference>
<dbReference type="AlphaFoldDB" id="J9DFR3"/>
<accession>J9DFR3</accession>
<dbReference type="InterPro" id="IPR027417">
    <property type="entry name" value="P-loop_NTPase"/>
</dbReference>
<comment type="caution">
    <text evidence="2">The sequence shown here is derived from an EMBL/GenBank/DDBJ whole genome shotgun (WGS) entry which is preliminary data.</text>
</comment>
<keyword evidence="3" id="KW-1185">Reference proteome</keyword>
<name>J9DFR3_9PROT</name>
<dbReference type="Proteomes" id="UP000004836">
    <property type="component" value="Unassembled WGS sequence"/>
</dbReference>
<dbReference type="GO" id="GO:0005524">
    <property type="term" value="F:ATP binding"/>
    <property type="evidence" value="ECO:0007669"/>
    <property type="project" value="InterPro"/>
</dbReference>
<dbReference type="EMBL" id="ALYF01000003">
    <property type="protein sequence ID" value="EJW20958.1"/>
    <property type="molecule type" value="Genomic_DNA"/>
</dbReference>
<evidence type="ECO:0000259" key="1">
    <source>
        <dbReference type="Pfam" id="PF07475"/>
    </source>
</evidence>
<dbReference type="STRING" id="1220535.IMCC14465_07540"/>